<dbReference type="GO" id="GO:0016491">
    <property type="term" value="F:oxidoreductase activity"/>
    <property type="evidence" value="ECO:0007669"/>
    <property type="project" value="UniProtKB-KW"/>
</dbReference>
<dbReference type="Gene3D" id="3.40.50.720">
    <property type="entry name" value="NAD(P)-binding Rossmann-like Domain"/>
    <property type="match status" value="2"/>
</dbReference>
<dbReference type="PANTHER" id="PTHR43333:SF1">
    <property type="entry name" value="D-ISOMER SPECIFIC 2-HYDROXYACID DEHYDROGENASE NAD-BINDING DOMAIN-CONTAINING PROTEIN"/>
    <property type="match status" value="1"/>
</dbReference>
<dbReference type="AlphaFoldDB" id="A0A6G1HWT8"/>
<dbReference type="InterPro" id="IPR029752">
    <property type="entry name" value="D-isomer_DH_CS1"/>
</dbReference>
<evidence type="ECO:0000256" key="1">
    <source>
        <dbReference type="ARBA" id="ARBA00023002"/>
    </source>
</evidence>
<dbReference type="Proteomes" id="UP000799640">
    <property type="component" value="Unassembled WGS sequence"/>
</dbReference>
<reference evidence="4" key="1">
    <citation type="journal article" date="2020" name="Stud. Mycol.">
        <title>101 Dothideomycetes genomes: a test case for predicting lifestyles and emergence of pathogens.</title>
        <authorList>
            <person name="Haridas S."/>
            <person name="Albert R."/>
            <person name="Binder M."/>
            <person name="Bloem J."/>
            <person name="Labutti K."/>
            <person name="Salamov A."/>
            <person name="Andreopoulos B."/>
            <person name="Baker S."/>
            <person name="Barry K."/>
            <person name="Bills G."/>
            <person name="Bluhm B."/>
            <person name="Cannon C."/>
            <person name="Castanera R."/>
            <person name="Culley D."/>
            <person name="Daum C."/>
            <person name="Ezra D."/>
            <person name="Gonzalez J."/>
            <person name="Henrissat B."/>
            <person name="Kuo A."/>
            <person name="Liang C."/>
            <person name="Lipzen A."/>
            <person name="Lutzoni F."/>
            <person name="Magnuson J."/>
            <person name="Mondo S."/>
            <person name="Nolan M."/>
            <person name="Ohm R."/>
            <person name="Pangilinan J."/>
            <person name="Park H.-J."/>
            <person name="Ramirez L."/>
            <person name="Alfaro M."/>
            <person name="Sun H."/>
            <person name="Tritt A."/>
            <person name="Yoshinaga Y."/>
            <person name="Zwiers L.-H."/>
            <person name="Turgeon B."/>
            <person name="Goodwin S."/>
            <person name="Spatafora J."/>
            <person name="Crous P."/>
            <person name="Grigoriev I."/>
        </authorList>
    </citation>
    <scope>NUCLEOTIDE SEQUENCE</scope>
    <source>
        <strain evidence="4">CBS 262.69</strain>
    </source>
</reference>
<dbReference type="GO" id="GO:0051287">
    <property type="term" value="F:NAD binding"/>
    <property type="evidence" value="ECO:0007669"/>
    <property type="project" value="InterPro"/>
</dbReference>
<dbReference type="EMBL" id="ML996695">
    <property type="protein sequence ID" value="KAF2400523.1"/>
    <property type="molecule type" value="Genomic_DNA"/>
</dbReference>
<dbReference type="InterPro" id="IPR036291">
    <property type="entry name" value="NAD(P)-bd_dom_sf"/>
</dbReference>
<dbReference type="PANTHER" id="PTHR43333">
    <property type="entry name" value="2-HACID_DH_C DOMAIN-CONTAINING PROTEIN"/>
    <property type="match status" value="1"/>
</dbReference>
<dbReference type="PROSITE" id="PS00065">
    <property type="entry name" value="D_2_HYDROXYACID_DH_1"/>
    <property type="match status" value="1"/>
</dbReference>
<keyword evidence="5" id="KW-1185">Reference proteome</keyword>
<dbReference type="SUPFAM" id="SSF51735">
    <property type="entry name" value="NAD(P)-binding Rossmann-fold domains"/>
    <property type="match status" value="1"/>
</dbReference>
<evidence type="ECO:0000259" key="3">
    <source>
        <dbReference type="Pfam" id="PF02826"/>
    </source>
</evidence>
<evidence type="ECO:0000313" key="4">
    <source>
        <dbReference type="EMBL" id="KAF2400523.1"/>
    </source>
</evidence>
<accession>A0A6G1HWT8</accession>
<dbReference type="OrthoDB" id="298012at2759"/>
<dbReference type="Pfam" id="PF02826">
    <property type="entry name" value="2-Hacid_dh_C"/>
    <property type="match status" value="2"/>
</dbReference>
<proteinExistence type="predicted"/>
<gene>
    <name evidence="4" type="ORF">EJ06DRAFT_433324</name>
</gene>
<name>A0A6G1HWT8_9PEZI</name>
<organism evidence="4 5">
    <name type="scientific">Trichodelitschia bisporula</name>
    <dbReference type="NCBI Taxonomy" id="703511"/>
    <lineage>
        <taxon>Eukaryota</taxon>
        <taxon>Fungi</taxon>
        <taxon>Dikarya</taxon>
        <taxon>Ascomycota</taxon>
        <taxon>Pezizomycotina</taxon>
        <taxon>Dothideomycetes</taxon>
        <taxon>Dothideomycetes incertae sedis</taxon>
        <taxon>Phaeotrichales</taxon>
        <taxon>Phaeotrichaceae</taxon>
        <taxon>Trichodelitschia</taxon>
    </lineage>
</organism>
<feature type="domain" description="D-isomer specific 2-hydroxyacid dehydrogenase NAD-binding" evidence="3">
    <location>
        <begin position="128"/>
        <end position="197"/>
    </location>
</feature>
<evidence type="ECO:0000256" key="2">
    <source>
        <dbReference type="ARBA" id="ARBA00023027"/>
    </source>
</evidence>
<keyword evidence="2" id="KW-0520">NAD</keyword>
<protein>
    <recommendedName>
        <fullName evidence="3">D-isomer specific 2-hydroxyacid dehydrogenase NAD-binding domain-containing protein</fullName>
    </recommendedName>
</protein>
<keyword evidence="1" id="KW-0560">Oxidoreductase</keyword>
<feature type="domain" description="D-isomer specific 2-hydroxyacid dehydrogenase NAD-binding" evidence="3">
    <location>
        <begin position="227"/>
        <end position="325"/>
    </location>
</feature>
<dbReference type="CDD" id="cd12163">
    <property type="entry name" value="2-Hacid_dh_5"/>
    <property type="match status" value="1"/>
</dbReference>
<dbReference type="SUPFAM" id="SSF52283">
    <property type="entry name" value="Formate/glycerate dehydrogenase catalytic domain-like"/>
    <property type="match status" value="1"/>
</dbReference>
<dbReference type="InterPro" id="IPR006140">
    <property type="entry name" value="D-isomer_DH_NAD-bd"/>
</dbReference>
<sequence length="362" mass="39539">MGSKAEHLVILLPWPEPTELLDKLKEKFPGLTIAYYEIAGWANTDGQATGKHIKPIPADVYKDATIIATTSLFPDTREEAPHLELVHVFSAGADRVIVSPLFKDTHVVFTNSSGVHGPQIAEWSILAALVHNHHYNLAYDRQKERKWSRSNLLSVRDWAGQRLGVLGYGSIGRQAGRVAKAMGMDVIAYTASPRATPESRRDDGYIVPGTGDPDGSIPSAWYSGTDKESLHTFLAADIDILLVGVPHTPATDKFLSGPEFDILAKRNAFLINIARGGVIDQPELIRALEDGRLRGAGLDVTTPEPLPEDDPLWDAPNVIISPHVSGASEAYLERGLGVLEANLERRRRGQGLINVIERGKGY</sequence>
<evidence type="ECO:0000313" key="5">
    <source>
        <dbReference type="Proteomes" id="UP000799640"/>
    </source>
</evidence>